<evidence type="ECO:0000313" key="2">
    <source>
        <dbReference type="Proteomes" id="UP000238081"/>
    </source>
</evidence>
<comment type="caution">
    <text evidence="1">The sequence shown here is derived from an EMBL/GenBank/DDBJ whole genome shotgun (WGS) entry which is preliminary data.</text>
</comment>
<sequence length="127" mass="14805">MKCTACTLIIKDDFENILILKKKVKKGQIGKWSLLSQNLRGKESDEKCLNKASNKILKTIIFDLEPYKEFVLDSDSDEGIRVYKGEIKGRFVLDKSYDDAQWVNKNKLSEYEFEDIDKLIMENFIAE</sequence>
<gene>
    <name evidence="1" type="ORF">AWN73_04265</name>
</gene>
<proteinExistence type="predicted"/>
<evidence type="ECO:0008006" key="3">
    <source>
        <dbReference type="Google" id="ProtNLM"/>
    </source>
</evidence>
<dbReference type="Proteomes" id="UP000238081">
    <property type="component" value="Unassembled WGS sequence"/>
</dbReference>
<accession>A0A2S7F7D8</accession>
<organism evidence="1 2">
    <name type="scientific">Clostridium butyricum</name>
    <dbReference type="NCBI Taxonomy" id="1492"/>
    <lineage>
        <taxon>Bacteria</taxon>
        <taxon>Bacillati</taxon>
        <taxon>Bacillota</taxon>
        <taxon>Clostridia</taxon>
        <taxon>Eubacteriales</taxon>
        <taxon>Clostridiaceae</taxon>
        <taxon>Clostridium</taxon>
    </lineage>
</organism>
<protein>
    <recommendedName>
        <fullName evidence="3">NUDIX hydrolase</fullName>
    </recommendedName>
</protein>
<name>A0A2S7F7D8_CLOBU</name>
<dbReference type="AlphaFoldDB" id="A0A2S7F7D8"/>
<reference evidence="1 2" key="1">
    <citation type="submission" date="2016-01" db="EMBL/GenBank/DDBJ databases">
        <title>Characterization of the Clostridium difficile lineages that are prevalent in Hong Kong and China.</title>
        <authorList>
            <person name="Kwok J.S.-L."/>
            <person name="Lam W.-Y."/>
            <person name="Ip M."/>
            <person name="Chan T.-F."/>
            <person name="Hawkey P.M."/>
            <person name="Tsui S.K.-W."/>
        </authorList>
    </citation>
    <scope>NUCLEOTIDE SEQUENCE [LARGE SCALE GENOMIC DNA]</scope>
    <source>
        <strain evidence="1 2">300064</strain>
    </source>
</reference>
<evidence type="ECO:0000313" key="1">
    <source>
        <dbReference type="EMBL" id="PPV12979.1"/>
    </source>
</evidence>
<dbReference type="EMBL" id="LRDH01000129">
    <property type="protein sequence ID" value="PPV12979.1"/>
    <property type="molecule type" value="Genomic_DNA"/>
</dbReference>